<feature type="compositionally biased region" description="Low complexity" evidence="1">
    <location>
        <begin position="14"/>
        <end position="23"/>
    </location>
</feature>
<proteinExistence type="predicted"/>
<evidence type="ECO:0000313" key="3">
    <source>
        <dbReference type="Proteomes" id="UP000198889"/>
    </source>
</evidence>
<feature type="compositionally biased region" description="Gly residues" evidence="1">
    <location>
        <begin position="1"/>
        <end position="13"/>
    </location>
</feature>
<name>A0A1G4SBI1_9HYPH</name>
<dbReference type="Proteomes" id="UP000198889">
    <property type="component" value="Unassembled WGS sequence"/>
</dbReference>
<protein>
    <submittedName>
        <fullName evidence="2">Uncharacterized protein</fullName>
    </submittedName>
</protein>
<keyword evidence="3" id="KW-1185">Reference proteome</keyword>
<evidence type="ECO:0000313" key="2">
    <source>
        <dbReference type="EMBL" id="SCW66573.1"/>
    </source>
</evidence>
<feature type="region of interest" description="Disordered" evidence="1">
    <location>
        <begin position="1"/>
        <end position="27"/>
    </location>
</feature>
<gene>
    <name evidence="2" type="ORF">SAMN05660859_2088</name>
</gene>
<reference evidence="3" key="1">
    <citation type="submission" date="2016-10" db="EMBL/GenBank/DDBJ databases">
        <authorList>
            <person name="Varghese N."/>
            <person name="Submissions S."/>
        </authorList>
    </citation>
    <scope>NUCLEOTIDE SEQUENCE [LARGE SCALE GENOMIC DNA]</scope>
    <source>
        <strain evidence="3">CGMCC 1.1761</strain>
    </source>
</reference>
<evidence type="ECO:0000256" key="1">
    <source>
        <dbReference type="SAM" id="MobiDB-lite"/>
    </source>
</evidence>
<sequence length="237" mass="24463">MAGSGGYGAGPLPGEGPRSSPGSGCSGKRRAGGLALAAAVVAVSAPGAGASPIPAGKTVDARVMVAWPLTTSGVPASDAAFYRPVTIDAGVGLRLFMVKGELLVSVPSFTTEDVSAGDVSTRNVAFLAGRGAYRCKKARMRGPADASGREVNFCVSYTPAANGFVLKFKYDGEIALNSRGFYDYALRFDIADRSCQVALRSGAMKMTIKTPNYDVVQSAKARAKSSSCTIIDGRQTF</sequence>
<dbReference type="EMBL" id="FMTP01000003">
    <property type="protein sequence ID" value="SCW66573.1"/>
    <property type="molecule type" value="Genomic_DNA"/>
</dbReference>
<dbReference type="AlphaFoldDB" id="A0A1G4SBI1"/>
<dbReference type="STRING" id="177413.SAMN05660859_2088"/>
<organism evidence="2 3">
    <name type="scientific">Ancylobacter rudongensis</name>
    <dbReference type="NCBI Taxonomy" id="177413"/>
    <lineage>
        <taxon>Bacteria</taxon>
        <taxon>Pseudomonadati</taxon>
        <taxon>Pseudomonadota</taxon>
        <taxon>Alphaproteobacteria</taxon>
        <taxon>Hyphomicrobiales</taxon>
        <taxon>Xanthobacteraceae</taxon>
        <taxon>Ancylobacter</taxon>
    </lineage>
</organism>
<dbReference type="RefSeq" id="WP_143007061.1">
    <property type="nucleotide sequence ID" value="NZ_FMTP01000003.1"/>
</dbReference>
<accession>A0A1G4SBI1</accession>